<evidence type="ECO:0000256" key="2">
    <source>
        <dbReference type="ARBA" id="ARBA00023125"/>
    </source>
</evidence>
<dbReference type="CDD" id="cd13836">
    <property type="entry name" value="IHF_B"/>
    <property type="match status" value="1"/>
</dbReference>
<evidence type="ECO:0000313" key="6">
    <source>
        <dbReference type="Proteomes" id="UP000321224"/>
    </source>
</evidence>
<dbReference type="Proteomes" id="UP000321224">
    <property type="component" value="Unassembled WGS sequence"/>
</dbReference>
<dbReference type="SUPFAM" id="SSF47729">
    <property type="entry name" value="IHF-like DNA-binding proteins"/>
    <property type="match status" value="1"/>
</dbReference>
<feature type="region of interest" description="Disordered" evidence="4">
    <location>
        <begin position="1"/>
        <end position="22"/>
    </location>
</feature>
<comment type="caution">
    <text evidence="5">The sequence shown here is derived from an EMBL/GenBank/DDBJ whole genome shotgun (WGS) entry which is preliminary data.</text>
</comment>
<dbReference type="GO" id="GO:0003677">
    <property type="term" value="F:DNA binding"/>
    <property type="evidence" value="ECO:0007669"/>
    <property type="project" value="UniProtKB-KW"/>
</dbReference>
<dbReference type="AlphaFoldDB" id="A0A511HB28"/>
<dbReference type="PRINTS" id="PR01727">
    <property type="entry name" value="DNABINDINGHU"/>
</dbReference>
<dbReference type="SMART" id="SM00411">
    <property type="entry name" value="BHL"/>
    <property type="match status" value="1"/>
</dbReference>
<accession>A0A511HB28</accession>
<organism evidence="5 6">
    <name type="scientific">Myxococcus virescens</name>
    <dbReference type="NCBI Taxonomy" id="83456"/>
    <lineage>
        <taxon>Bacteria</taxon>
        <taxon>Pseudomonadati</taxon>
        <taxon>Myxococcota</taxon>
        <taxon>Myxococcia</taxon>
        <taxon>Myxococcales</taxon>
        <taxon>Cystobacterineae</taxon>
        <taxon>Myxococcaceae</taxon>
        <taxon>Myxococcus</taxon>
    </lineage>
</organism>
<evidence type="ECO:0008006" key="7">
    <source>
        <dbReference type="Google" id="ProtNLM"/>
    </source>
</evidence>
<dbReference type="GO" id="GO:0030527">
    <property type="term" value="F:structural constituent of chromatin"/>
    <property type="evidence" value="ECO:0007669"/>
    <property type="project" value="InterPro"/>
</dbReference>
<dbReference type="PANTHER" id="PTHR33175:SF5">
    <property type="entry name" value="INTEGRATION HOST FACTOR SUBUNIT BETA"/>
    <property type="match status" value="1"/>
</dbReference>
<dbReference type="InterPro" id="IPR000119">
    <property type="entry name" value="Hist_DNA-bd"/>
</dbReference>
<evidence type="ECO:0000313" key="5">
    <source>
        <dbReference type="EMBL" id="GEL70760.1"/>
    </source>
</evidence>
<gene>
    <name evidence="5" type="ORF">MVI01_25440</name>
</gene>
<dbReference type="PANTHER" id="PTHR33175">
    <property type="entry name" value="DNA-BINDING PROTEIN HU"/>
    <property type="match status" value="1"/>
</dbReference>
<feature type="region of interest" description="Disordered" evidence="4">
    <location>
        <begin position="100"/>
        <end position="141"/>
    </location>
</feature>
<keyword evidence="2" id="KW-0238">DNA-binding</keyword>
<reference evidence="5 6" key="1">
    <citation type="submission" date="2019-07" db="EMBL/GenBank/DDBJ databases">
        <title>Whole genome shotgun sequence of Myxococcus virescens NBRC 100334.</title>
        <authorList>
            <person name="Hosoyama A."/>
            <person name="Uohara A."/>
            <person name="Ohji S."/>
            <person name="Ichikawa N."/>
        </authorList>
    </citation>
    <scope>NUCLEOTIDE SEQUENCE [LARGE SCALE GENOMIC DNA]</scope>
    <source>
        <strain evidence="5 6">NBRC 100334</strain>
    </source>
</reference>
<dbReference type="EMBL" id="BJVY01000011">
    <property type="protein sequence ID" value="GEL70760.1"/>
    <property type="molecule type" value="Genomic_DNA"/>
</dbReference>
<dbReference type="InterPro" id="IPR010992">
    <property type="entry name" value="IHF-like_DNA-bd_dom_sf"/>
</dbReference>
<feature type="compositionally biased region" description="Basic and acidic residues" evidence="4">
    <location>
        <begin position="105"/>
        <end position="114"/>
    </location>
</feature>
<dbReference type="Pfam" id="PF00216">
    <property type="entry name" value="Bac_DNA_binding"/>
    <property type="match status" value="1"/>
</dbReference>
<name>A0A511HB28_9BACT</name>
<dbReference type="Gene3D" id="4.10.520.10">
    <property type="entry name" value="IHF-like DNA-binding proteins"/>
    <property type="match status" value="1"/>
</dbReference>
<evidence type="ECO:0000256" key="1">
    <source>
        <dbReference type="ARBA" id="ARBA00010529"/>
    </source>
</evidence>
<protein>
    <recommendedName>
        <fullName evidence="7">Integration host factor subunit beta</fullName>
    </recommendedName>
</protein>
<dbReference type="GO" id="GO:0005829">
    <property type="term" value="C:cytosol"/>
    <property type="evidence" value="ECO:0007669"/>
    <property type="project" value="TreeGrafter"/>
</dbReference>
<evidence type="ECO:0000256" key="4">
    <source>
        <dbReference type="SAM" id="MobiDB-lite"/>
    </source>
</evidence>
<comment type="similarity">
    <text evidence="1 3">Belongs to the bacterial histone-like protein family.</text>
</comment>
<proteinExistence type="inferred from homology"/>
<evidence type="ECO:0000256" key="3">
    <source>
        <dbReference type="RuleBase" id="RU003939"/>
    </source>
</evidence>
<sequence length="141" mass="15502">MFSGFDHGPERPVSKGSPGLRERPMLKSDLINILVAKRGVTQKQAEATIETIFESMKDALCRGENIEIRGLGAFHVKNYQGYQGRNPKTGQVIPVKPKRGLLFRTGKELRDRVNRPAPQQAQTELPPLPESKGPGNTGTGL</sequence>